<evidence type="ECO:0000256" key="7">
    <source>
        <dbReference type="SAM" id="Phobius"/>
    </source>
</evidence>
<dbReference type="RefSeq" id="WP_034225476.1">
    <property type="nucleotide sequence ID" value="NZ_AXCW01000079.1"/>
</dbReference>
<dbReference type="EMBL" id="AXCW01000079">
    <property type="protein sequence ID" value="EYR63625.1"/>
    <property type="molecule type" value="Genomic_DNA"/>
</dbReference>
<keyword evidence="6 7" id="KW-0472">Membrane</keyword>
<sequence length="188" mass="20353">MSLHPRRRALRVRVWTALWLTIAWALLWGNFAVGTLVVGLLVGVVVVAVLPMPPMDFRGRVHVRPLLYLVVRFVGDLTVASVQVAVQALDPRRSPRSAVLAVPLRSHSDLYLTLTAVLTSLVPGSVIVEAHRVSGTLYVHVLDVATSGGVEEARRHVLDLEARILRALASDAELAEAGLSRDPRGVGS</sequence>
<evidence type="ECO:0000256" key="6">
    <source>
        <dbReference type="ARBA" id="ARBA00023136"/>
    </source>
</evidence>
<evidence type="ECO:0000256" key="3">
    <source>
        <dbReference type="ARBA" id="ARBA00022475"/>
    </source>
</evidence>
<reference evidence="8 9" key="1">
    <citation type="submission" date="2014-01" db="EMBL/GenBank/DDBJ databases">
        <title>Actinotalea ferrariae CF5-4.</title>
        <authorList>
            <person name="Chen F."/>
            <person name="Li Y."/>
            <person name="Wang G."/>
        </authorList>
    </citation>
    <scope>NUCLEOTIDE SEQUENCE [LARGE SCALE GENOMIC DNA]</scope>
    <source>
        <strain evidence="8 9">CF5-4</strain>
    </source>
</reference>
<name>A0A021VUA2_9CELL</name>
<evidence type="ECO:0000256" key="4">
    <source>
        <dbReference type="ARBA" id="ARBA00022692"/>
    </source>
</evidence>
<feature type="transmembrane region" description="Helical" evidence="7">
    <location>
        <begin position="35"/>
        <end position="54"/>
    </location>
</feature>
<comment type="similarity">
    <text evidence="2">Belongs to the CPA3 antiporters (TC 2.A.63) subunit E family.</text>
</comment>
<dbReference type="AlphaFoldDB" id="A0A021VUA2"/>
<keyword evidence="5 7" id="KW-1133">Transmembrane helix</keyword>
<evidence type="ECO:0000256" key="2">
    <source>
        <dbReference type="ARBA" id="ARBA00006228"/>
    </source>
</evidence>
<evidence type="ECO:0000313" key="9">
    <source>
        <dbReference type="Proteomes" id="UP000019753"/>
    </source>
</evidence>
<evidence type="ECO:0000256" key="5">
    <source>
        <dbReference type="ARBA" id="ARBA00022989"/>
    </source>
</evidence>
<dbReference type="PANTHER" id="PTHR34584">
    <property type="entry name" value="NA(+)/H(+) ANTIPORTER SUBUNIT E1"/>
    <property type="match status" value="1"/>
</dbReference>
<dbReference type="NCBIfam" id="NF006521">
    <property type="entry name" value="PRK08965.1-5"/>
    <property type="match status" value="1"/>
</dbReference>
<feature type="transmembrane region" description="Helical" evidence="7">
    <location>
        <begin position="12"/>
        <end position="29"/>
    </location>
</feature>
<dbReference type="Pfam" id="PF01899">
    <property type="entry name" value="MNHE"/>
    <property type="match status" value="1"/>
</dbReference>
<proteinExistence type="inferred from homology"/>
<comment type="subcellular location">
    <subcellularLocation>
        <location evidence="1">Cell membrane</location>
        <topology evidence="1">Multi-pass membrane protein</topology>
    </subcellularLocation>
</comment>
<keyword evidence="4 7" id="KW-0812">Transmembrane</keyword>
<evidence type="ECO:0000256" key="1">
    <source>
        <dbReference type="ARBA" id="ARBA00004651"/>
    </source>
</evidence>
<gene>
    <name evidence="8" type="ORF">N866_19215</name>
</gene>
<evidence type="ECO:0000313" key="8">
    <source>
        <dbReference type="EMBL" id="EYR63625.1"/>
    </source>
</evidence>
<keyword evidence="9" id="KW-1185">Reference proteome</keyword>
<comment type="caution">
    <text evidence="8">The sequence shown here is derived from an EMBL/GenBank/DDBJ whole genome shotgun (WGS) entry which is preliminary data.</text>
</comment>
<dbReference type="Proteomes" id="UP000019753">
    <property type="component" value="Unassembled WGS sequence"/>
</dbReference>
<dbReference type="GO" id="GO:0008324">
    <property type="term" value="F:monoatomic cation transmembrane transporter activity"/>
    <property type="evidence" value="ECO:0007669"/>
    <property type="project" value="InterPro"/>
</dbReference>
<accession>A0A021VUA2</accession>
<keyword evidence="3" id="KW-1003">Cell membrane</keyword>
<dbReference type="PANTHER" id="PTHR34584:SF1">
    <property type="entry name" value="NA(+)_H(+) ANTIPORTER SUBUNIT E1"/>
    <property type="match status" value="1"/>
</dbReference>
<organism evidence="8 9">
    <name type="scientific">Actinotalea ferrariae CF5-4</name>
    <dbReference type="NCBI Taxonomy" id="948458"/>
    <lineage>
        <taxon>Bacteria</taxon>
        <taxon>Bacillati</taxon>
        <taxon>Actinomycetota</taxon>
        <taxon>Actinomycetes</taxon>
        <taxon>Micrococcales</taxon>
        <taxon>Cellulomonadaceae</taxon>
        <taxon>Actinotalea</taxon>
    </lineage>
</organism>
<dbReference type="GO" id="GO:0005886">
    <property type="term" value="C:plasma membrane"/>
    <property type="evidence" value="ECO:0007669"/>
    <property type="project" value="UniProtKB-SubCell"/>
</dbReference>
<protein>
    <submittedName>
        <fullName evidence="8">Sodium:proton antiporter</fullName>
    </submittedName>
</protein>
<dbReference type="OrthoDB" id="3556991at2"/>
<dbReference type="InterPro" id="IPR002758">
    <property type="entry name" value="Cation_antiport_E"/>
</dbReference>